<sequence>MLRCLFPRRALHGSFSLPPSRNPSSTSPPAARCVVNQRRVSIVVASAGILNDFILETVVRALRPPMLTLTRS</sequence>
<dbReference type="EMBL" id="JH688737">
    <property type="protein sequence ID" value="EJD32690.1"/>
    <property type="molecule type" value="Genomic_DNA"/>
</dbReference>
<proteinExistence type="predicted"/>
<dbReference type="AlphaFoldDB" id="J0WLM9"/>
<dbReference type="Proteomes" id="UP000006514">
    <property type="component" value="Unassembled WGS sequence"/>
</dbReference>
<protein>
    <submittedName>
        <fullName evidence="1">Uncharacterized protein</fullName>
    </submittedName>
</protein>
<dbReference type="KEGG" id="adl:AURDEDRAFT_178215"/>
<dbReference type="InParanoid" id="J0WLM9"/>
<gene>
    <name evidence="1" type="ORF">AURDEDRAFT_178215</name>
</gene>
<keyword evidence="2" id="KW-1185">Reference proteome</keyword>
<reference evidence="2" key="1">
    <citation type="journal article" date="2012" name="Science">
        <title>The Paleozoic origin of enzymatic lignin decomposition reconstructed from 31 fungal genomes.</title>
        <authorList>
            <person name="Floudas D."/>
            <person name="Binder M."/>
            <person name="Riley R."/>
            <person name="Barry K."/>
            <person name="Blanchette R.A."/>
            <person name="Henrissat B."/>
            <person name="Martinez A.T."/>
            <person name="Otillar R."/>
            <person name="Spatafora J.W."/>
            <person name="Yadav J.S."/>
            <person name="Aerts A."/>
            <person name="Benoit I."/>
            <person name="Boyd A."/>
            <person name="Carlson A."/>
            <person name="Copeland A."/>
            <person name="Coutinho P.M."/>
            <person name="de Vries R.P."/>
            <person name="Ferreira P."/>
            <person name="Findley K."/>
            <person name="Foster B."/>
            <person name="Gaskell J."/>
            <person name="Glotzer D."/>
            <person name="Gorecki P."/>
            <person name="Heitman J."/>
            <person name="Hesse C."/>
            <person name="Hori C."/>
            <person name="Igarashi K."/>
            <person name="Jurgens J.A."/>
            <person name="Kallen N."/>
            <person name="Kersten P."/>
            <person name="Kohler A."/>
            <person name="Kuees U."/>
            <person name="Kumar T.K.A."/>
            <person name="Kuo A."/>
            <person name="LaButti K."/>
            <person name="Larrondo L.F."/>
            <person name="Lindquist E."/>
            <person name="Ling A."/>
            <person name="Lombard V."/>
            <person name="Lucas S."/>
            <person name="Lundell T."/>
            <person name="Martin R."/>
            <person name="McLaughlin D.J."/>
            <person name="Morgenstern I."/>
            <person name="Morin E."/>
            <person name="Murat C."/>
            <person name="Nagy L.G."/>
            <person name="Nolan M."/>
            <person name="Ohm R.A."/>
            <person name="Patyshakuliyeva A."/>
            <person name="Rokas A."/>
            <person name="Ruiz-Duenas F.J."/>
            <person name="Sabat G."/>
            <person name="Salamov A."/>
            <person name="Samejima M."/>
            <person name="Schmutz J."/>
            <person name="Slot J.C."/>
            <person name="St John F."/>
            <person name="Stenlid J."/>
            <person name="Sun H."/>
            <person name="Sun S."/>
            <person name="Syed K."/>
            <person name="Tsang A."/>
            <person name="Wiebenga A."/>
            <person name="Young D."/>
            <person name="Pisabarro A."/>
            <person name="Eastwood D.C."/>
            <person name="Martin F."/>
            <person name="Cullen D."/>
            <person name="Grigoriev I.V."/>
            <person name="Hibbett D.S."/>
        </authorList>
    </citation>
    <scope>NUCLEOTIDE SEQUENCE [LARGE SCALE GENOMIC DNA]</scope>
    <source>
        <strain evidence="2">TFB10046</strain>
    </source>
</reference>
<accession>J0WLM9</accession>
<evidence type="ECO:0000313" key="2">
    <source>
        <dbReference type="Proteomes" id="UP000006514"/>
    </source>
</evidence>
<organism evidence="1 2">
    <name type="scientific">Auricularia subglabra (strain TFB-10046 / SS5)</name>
    <name type="common">White-rot fungus</name>
    <name type="synonym">Auricularia delicata (strain TFB10046)</name>
    <dbReference type="NCBI Taxonomy" id="717982"/>
    <lineage>
        <taxon>Eukaryota</taxon>
        <taxon>Fungi</taxon>
        <taxon>Dikarya</taxon>
        <taxon>Basidiomycota</taxon>
        <taxon>Agaricomycotina</taxon>
        <taxon>Agaricomycetes</taxon>
        <taxon>Auriculariales</taxon>
        <taxon>Auriculariaceae</taxon>
        <taxon>Auricularia</taxon>
    </lineage>
</organism>
<evidence type="ECO:0000313" key="1">
    <source>
        <dbReference type="EMBL" id="EJD32690.1"/>
    </source>
</evidence>
<name>J0WLM9_AURST</name>